<feature type="region of interest" description="Disordered" evidence="1">
    <location>
        <begin position="1"/>
        <end position="25"/>
    </location>
</feature>
<feature type="compositionally biased region" description="Polar residues" evidence="1">
    <location>
        <begin position="14"/>
        <end position="25"/>
    </location>
</feature>
<dbReference type="Proteomes" id="UP000464178">
    <property type="component" value="Chromosome"/>
</dbReference>
<protein>
    <submittedName>
        <fullName evidence="2">Uncharacterized protein</fullName>
    </submittedName>
</protein>
<proteinExistence type="predicted"/>
<name>A0A6P2D787_9BACT</name>
<dbReference type="AlphaFoldDB" id="A0A6P2D787"/>
<dbReference type="EMBL" id="LR593886">
    <property type="protein sequence ID" value="VTR95352.1"/>
    <property type="molecule type" value="Genomic_DNA"/>
</dbReference>
<evidence type="ECO:0000313" key="2">
    <source>
        <dbReference type="EMBL" id="VTR95352.1"/>
    </source>
</evidence>
<organism evidence="2 3">
    <name type="scientific">Gemmata massiliana</name>
    <dbReference type="NCBI Taxonomy" id="1210884"/>
    <lineage>
        <taxon>Bacteria</taxon>
        <taxon>Pseudomonadati</taxon>
        <taxon>Planctomycetota</taxon>
        <taxon>Planctomycetia</taxon>
        <taxon>Gemmatales</taxon>
        <taxon>Gemmataceae</taxon>
        <taxon>Gemmata</taxon>
    </lineage>
</organism>
<dbReference type="KEGG" id="gms:SOIL9_23620"/>
<reference evidence="2 3" key="1">
    <citation type="submission" date="2019-05" db="EMBL/GenBank/DDBJ databases">
        <authorList>
            <consortium name="Science for Life Laboratories"/>
        </authorList>
    </citation>
    <scope>NUCLEOTIDE SEQUENCE [LARGE SCALE GENOMIC DNA]</scope>
    <source>
        <strain evidence="2">Soil9</strain>
    </source>
</reference>
<evidence type="ECO:0000313" key="3">
    <source>
        <dbReference type="Proteomes" id="UP000464178"/>
    </source>
</evidence>
<gene>
    <name evidence="2" type="ORF">SOIL9_23620</name>
</gene>
<accession>A0A6P2D787</accession>
<evidence type="ECO:0000256" key="1">
    <source>
        <dbReference type="SAM" id="MobiDB-lite"/>
    </source>
</evidence>
<keyword evidence="3" id="KW-1185">Reference proteome</keyword>
<sequence>MLLQANGRCEPAGANNNAEDSSVPQTILDGVSLTGRLTPAVHQ</sequence>